<feature type="region of interest" description="Disordered" evidence="4">
    <location>
        <begin position="488"/>
        <end position="522"/>
    </location>
</feature>
<evidence type="ECO:0000313" key="8">
    <source>
        <dbReference type="Proteomes" id="UP000191522"/>
    </source>
</evidence>
<dbReference type="PANTHER" id="PTHR34997">
    <property type="entry name" value="AM15"/>
    <property type="match status" value="1"/>
</dbReference>
<keyword evidence="8" id="KW-1185">Reference proteome</keyword>
<dbReference type="InterPro" id="IPR052210">
    <property type="entry name" value="LysM1-like"/>
</dbReference>
<feature type="domain" description="LysM" evidence="6">
    <location>
        <begin position="283"/>
        <end position="330"/>
    </location>
</feature>
<dbReference type="InterPro" id="IPR018392">
    <property type="entry name" value="LysM"/>
</dbReference>
<dbReference type="SMART" id="SM00257">
    <property type="entry name" value="LysM"/>
    <property type="match status" value="6"/>
</dbReference>
<feature type="domain" description="LysM" evidence="6">
    <location>
        <begin position="187"/>
        <end position="235"/>
    </location>
</feature>
<proteinExistence type="predicted"/>
<dbReference type="InterPro" id="IPR036779">
    <property type="entry name" value="LysM_dom_sf"/>
</dbReference>
<feature type="domain" description="LysM" evidence="6">
    <location>
        <begin position="612"/>
        <end position="658"/>
    </location>
</feature>
<dbReference type="PROSITE" id="PS51782">
    <property type="entry name" value="LYSM"/>
    <property type="match status" value="7"/>
</dbReference>
<keyword evidence="3" id="KW-0843">Virulence</keyword>
<comment type="caution">
    <text evidence="7">The sequence shown here is derived from an EMBL/GenBank/DDBJ whole genome shotgun (WGS) entry which is preliminary data.</text>
</comment>
<dbReference type="AlphaFoldDB" id="A0A1V6PMB4"/>
<dbReference type="STRING" id="69771.A0A1V6PMB4"/>
<dbReference type="Proteomes" id="UP000191522">
    <property type="component" value="Unassembled WGS sequence"/>
</dbReference>
<dbReference type="Gene3D" id="3.10.350.10">
    <property type="entry name" value="LysM domain"/>
    <property type="match status" value="7"/>
</dbReference>
<accession>A0A1V6PMB4</accession>
<dbReference type="SUPFAM" id="SSF54106">
    <property type="entry name" value="LysM domain"/>
    <property type="match status" value="5"/>
</dbReference>
<dbReference type="GO" id="GO:0008061">
    <property type="term" value="F:chitin binding"/>
    <property type="evidence" value="ECO:0007669"/>
    <property type="project" value="UniProtKB-KW"/>
</dbReference>
<feature type="signal peptide" evidence="5">
    <location>
        <begin position="1"/>
        <end position="20"/>
    </location>
</feature>
<evidence type="ECO:0000256" key="4">
    <source>
        <dbReference type="SAM" id="MobiDB-lite"/>
    </source>
</evidence>
<evidence type="ECO:0000256" key="1">
    <source>
        <dbReference type="ARBA" id="ARBA00022669"/>
    </source>
</evidence>
<evidence type="ECO:0000256" key="5">
    <source>
        <dbReference type="SAM" id="SignalP"/>
    </source>
</evidence>
<feature type="domain" description="LysM" evidence="6">
    <location>
        <begin position="437"/>
        <end position="483"/>
    </location>
</feature>
<organism evidence="7 8">
    <name type="scientific">Penicillium decumbens</name>
    <dbReference type="NCBI Taxonomy" id="69771"/>
    <lineage>
        <taxon>Eukaryota</taxon>
        <taxon>Fungi</taxon>
        <taxon>Dikarya</taxon>
        <taxon>Ascomycota</taxon>
        <taxon>Pezizomycotina</taxon>
        <taxon>Eurotiomycetes</taxon>
        <taxon>Eurotiomycetidae</taxon>
        <taxon>Eurotiales</taxon>
        <taxon>Aspergillaceae</taxon>
        <taxon>Penicillium</taxon>
    </lineage>
</organism>
<gene>
    <name evidence="7" type="ORF">PENDEC_c001G05961</name>
</gene>
<evidence type="ECO:0000313" key="7">
    <source>
        <dbReference type="EMBL" id="OQD78148.1"/>
    </source>
</evidence>
<dbReference type="CDD" id="cd00118">
    <property type="entry name" value="LysM"/>
    <property type="match status" value="4"/>
</dbReference>
<dbReference type="EMBL" id="MDYL01000001">
    <property type="protein sequence ID" value="OQD78148.1"/>
    <property type="molecule type" value="Genomic_DNA"/>
</dbReference>
<dbReference type="OMA" id="CNKFYDV"/>
<sequence>MRLSLDVLFAATAGAHLVQAHAFGHDFLYKRATTTTSSASALSSPDKPTLTGTASNCNQWYDVIQGDSCWSITQAFGITQDQFEAWNAAVGDSCTVQIGVSYCVGVGAAVSTRKTSTSNSGTGTGSKTTTSGIRTSSFSNATITMNSTSATPYSTLSYNKTTNPVTITDSTWPPSQTQTGQPSDCNNWYQAKDSDTCKSIVFKYSTWMDTNDFLDWNPAVGENCTNIYYGYWYCVGIKPQVSNSDNGSTGAWYPTWTYTAPLATDTDFSASPVQSGIATPCQDYYIADETDTCESIVSSEGFLTEDQFVEWNPAVGTNCSNIKSGYYYCIWNGTAMPMPSTTTVQPSPVQTGITSSCKAWYKASDGDDCDLIPEEFGTFSKSDFLKWNPAVKSDCSGLVDGDYYCVAVPGTPTTRTGSLTSLPTPTTPAGTISSCSEYWLVGTNDNCTTIADTSGISVATLESWNPSLGANCTGLKSNTYICVDAPSNSTSTSSTSISFSSTPLSTSSRGPTSTASGVTRPSPVQTGITGDCIRFYKVQTDNDCYDIAQEAGVALDDFYSWNPAVKSDCSGLQSGDFVCIGVSGYATTISSGTPVPVTPTPTQTGMVSGCLRFYDVQKDEGCADIASEAGIAQTDFYSWNPAVSTNCAGLQASVFVCIGTTGPITTITSGTPVPVTSKS</sequence>
<dbReference type="OrthoDB" id="5985073at2759"/>
<feature type="compositionally biased region" description="Low complexity" evidence="4">
    <location>
        <begin position="488"/>
        <end position="514"/>
    </location>
</feature>
<evidence type="ECO:0000256" key="3">
    <source>
        <dbReference type="ARBA" id="ARBA00023026"/>
    </source>
</evidence>
<dbReference type="PANTHER" id="PTHR34997:SF2">
    <property type="entry name" value="LYSM DOMAIN-CONTAINING PROTEIN-RELATED"/>
    <property type="match status" value="1"/>
</dbReference>
<dbReference type="Pfam" id="PF01476">
    <property type="entry name" value="LysM"/>
    <property type="match status" value="3"/>
</dbReference>
<reference evidence="8" key="1">
    <citation type="journal article" date="2017" name="Nat. Microbiol.">
        <title>Global analysis of biosynthetic gene clusters reveals vast potential of secondary metabolite production in Penicillium species.</title>
        <authorList>
            <person name="Nielsen J.C."/>
            <person name="Grijseels S."/>
            <person name="Prigent S."/>
            <person name="Ji B."/>
            <person name="Dainat J."/>
            <person name="Nielsen K.F."/>
            <person name="Frisvad J.C."/>
            <person name="Workman M."/>
            <person name="Nielsen J."/>
        </authorList>
    </citation>
    <scope>NUCLEOTIDE SEQUENCE [LARGE SCALE GENOMIC DNA]</scope>
    <source>
        <strain evidence="8">IBT 11843</strain>
    </source>
</reference>
<keyword evidence="1" id="KW-0147">Chitin-binding</keyword>
<feature type="domain" description="LysM" evidence="6">
    <location>
        <begin position="59"/>
        <end position="104"/>
    </location>
</feature>
<protein>
    <recommendedName>
        <fullName evidence="6">LysM domain-containing protein</fullName>
    </recommendedName>
</protein>
<name>A0A1V6PMB4_PENDC</name>
<evidence type="ECO:0000256" key="2">
    <source>
        <dbReference type="ARBA" id="ARBA00022729"/>
    </source>
</evidence>
<evidence type="ECO:0000259" key="6">
    <source>
        <dbReference type="PROSITE" id="PS51782"/>
    </source>
</evidence>
<feature type="domain" description="LysM" evidence="6">
    <location>
        <begin position="534"/>
        <end position="580"/>
    </location>
</feature>
<keyword evidence="2 5" id="KW-0732">Signal</keyword>
<feature type="chain" id="PRO_5012663922" description="LysM domain-containing protein" evidence="5">
    <location>
        <begin position="21"/>
        <end position="679"/>
    </location>
</feature>
<feature type="domain" description="LysM" evidence="6">
    <location>
        <begin position="359"/>
        <end position="406"/>
    </location>
</feature>